<organism evidence="4">
    <name type="scientific">Chlorella variabilis</name>
    <name type="common">Green alga</name>
    <dbReference type="NCBI Taxonomy" id="554065"/>
    <lineage>
        <taxon>Eukaryota</taxon>
        <taxon>Viridiplantae</taxon>
        <taxon>Chlorophyta</taxon>
        <taxon>core chlorophytes</taxon>
        <taxon>Trebouxiophyceae</taxon>
        <taxon>Chlorellales</taxon>
        <taxon>Chlorellaceae</taxon>
        <taxon>Chlorella clade</taxon>
        <taxon>Chlorella</taxon>
    </lineage>
</organism>
<feature type="compositionally biased region" description="Low complexity" evidence="1">
    <location>
        <begin position="1225"/>
        <end position="1247"/>
    </location>
</feature>
<keyword evidence="4" id="KW-1185">Reference proteome</keyword>
<reference evidence="3 4" key="1">
    <citation type="journal article" date="2010" name="Plant Cell">
        <title>The Chlorella variabilis NC64A genome reveals adaptation to photosymbiosis, coevolution with viruses, and cryptic sex.</title>
        <authorList>
            <person name="Blanc G."/>
            <person name="Duncan G."/>
            <person name="Agarkova I."/>
            <person name="Borodovsky M."/>
            <person name="Gurnon J."/>
            <person name="Kuo A."/>
            <person name="Lindquist E."/>
            <person name="Lucas S."/>
            <person name="Pangilinan J."/>
            <person name="Polle J."/>
            <person name="Salamov A."/>
            <person name="Terry A."/>
            <person name="Yamada T."/>
            <person name="Dunigan D.D."/>
            <person name="Grigoriev I.V."/>
            <person name="Claverie J.M."/>
            <person name="Van Etten J.L."/>
        </authorList>
    </citation>
    <scope>NUCLEOTIDE SEQUENCE [LARGE SCALE GENOMIC DNA]</scope>
    <source>
        <strain evidence="3 4">NC64A</strain>
    </source>
</reference>
<gene>
    <name evidence="3" type="ORF">CHLNCDRAFT_137536</name>
</gene>
<dbReference type="InParanoid" id="E1Z3X5"/>
<dbReference type="STRING" id="554065.E1Z3X5"/>
<sequence>MEFYPAELTSPPVPLVALIGKPELHISLGDYLRSQNVPRIHSIGISDAHSAAGTFGVRKAAPSGATPGILKAGWLRKHRTSRPAVAAMIVDCESVVGDPSAWAWLVSQLDAVKSAVKSRSTRIVVIIAQQGPAAGVGGEVPEDRIAMICRQAGVDRRCVLTFAPSQGLPALQVVGKVLHEQAVLHYTADAQRRLAAHAHRNVPSTDLNLRTAFKACSTSARVFLLPPATSLLIPATAALSTLAEFRGDWAGAVRLYREAYGYVPQVLAGSMGQPQRFAEVRTVAEYVHVKVASLLLLALKQAAEAVSQFDAHLRLFRQYTVMAELLLSSDTDMAALKREHQPGHLYLAAAQAAIERRKVEPGLFVGQVVLLAADPAAAAVAAGSAVVAAALAGIPVSGAAAAAGATKRLSEDQFEVHLEAEEGKVQHSRATVDLLRTAQESLQSSGRRTGKTLQHAMQLLGHELLEAGDTAAAERLLAEVAGAHLWLPPLEWLPLPLAPRGPGPAAHTELSLELAALQDSSLDGEQRCAMATAAVSVLALGEAAGEEQPQAGGAAQYSVAGADSGWLTVLPICAGFFDPARAPAAAAAAAPAARSSVRFAAAVWNNAPIDLPLVTAEVQLRDGTGAFTAVLLPEPSGSGRGGPASAAAGLVLPAGGCLRLGVAVPVRCSGQLQATALVLQFGAGSSIAFQLRALMPAAAGQQHAASTPAAMQAGAVGWLRGGWASSRPPFSAAAGFLAGSCAVEVPPQHAPPLLLLQAPDILLQGEQAAVTVAVAAAAADAIHGATLRATAVHADSQQQLGLVTVGAAAPAQPSAEGGGASELGGRLVQHLGQVAAGEQRQVVLLLDVRYRGTVHLNVELLYTAACSGGSGASEAGRCSASLAVQAQPPWKLGLQLLGPPATHTLLAALQPAAGGGSGTSGSEGGAGVMPLEQQQRRLQGLSVQDTPAPPSAATEAAMGEGARDLSVLLLRSLPPRLVLPARQRCGALVQLQSMAACQLDILAVEVEAAEGVVVVPAAAPAVPARGGGGGGVDAPADTLGRSDIFATAFTISSSSSGAAAELPSLGFLRLRWRRHQRRPPLLAAAARGTSQLSAAAAQAAAAEVLPGSGVDGAGSPRAQAAAAAVAAPACEVLVPLPAVCFLPPLLTAEMRFPPAATAGSPTELLLQLRNGGSTCQEVAVTVGDPHGFLLAGLLRLPEIVATAVQYSKAVEVTRGCSAFVERPPELQQQPDEQQQLGQLSPGGAAAATAPAIPLEPGII</sequence>
<proteinExistence type="predicted"/>
<name>E1Z3X5_CHLVA</name>
<dbReference type="InterPro" id="IPR021773">
    <property type="entry name" value="TPC11"/>
</dbReference>
<dbReference type="PANTHER" id="PTHR14374">
    <property type="entry name" value="FOIE GRAS"/>
    <property type="match status" value="1"/>
</dbReference>
<dbReference type="KEGG" id="cvr:CHLNCDRAFT_137536"/>
<dbReference type="RefSeq" id="XP_005851058.1">
    <property type="nucleotide sequence ID" value="XM_005850996.1"/>
</dbReference>
<evidence type="ECO:0000313" key="4">
    <source>
        <dbReference type="Proteomes" id="UP000008141"/>
    </source>
</evidence>
<dbReference type="Proteomes" id="UP000008141">
    <property type="component" value="Unassembled WGS sequence"/>
</dbReference>
<evidence type="ECO:0000256" key="1">
    <source>
        <dbReference type="SAM" id="MobiDB-lite"/>
    </source>
</evidence>
<dbReference type="Pfam" id="PF11817">
    <property type="entry name" value="Foie-gras_1"/>
    <property type="match status" value="1"/>
</dbReference>
<evidence type="ECO:0000313" key="3">
    <source>
        <dbReference type="EMBL" id="EFN58956.1"/>
    </source>
</evidence>
<dbReference type="AlphaFoldDB" id="E1Z3X5"/>
<dbReference type="GeneID" id="17358714"/>
<dbReference type="eggNOG" id="KOG4386">
    <property type="taxonomic scope" value="Eukaryota"/>
</dbReference>
<dbReference type="OrthoDB" id="514838at2759"/>
<dbReference type="PANTHER" id="PTHR14374:SF0">
    <property type="entry name" value="TRAFFICKING PROTEIN PARTICLE COMPLEX SUBUNIT 11"/>
    <property type="match status" value="1"/>
</dbReference>
<feature type="domain" description="Trafficking protein particle complex subunit 11" evidence="2">
    <location>
        <begin position="317"/>
        <end position="480"/>
    </location>
</feature>
<evidence type="ECO:0000259" key="2">
    <source>
        <dbReference type="Pfam" id="PF11817"/>
    </source>
</evidence>
<protein>
    <recommendedName>
        <fullName evidence="2">Trafficking protein particle complex subunit 11 domain-containing protein</fullName>
    </recommendedName>
</protein>
<dbReference type="EMBL" id="GL433836">
    <property type="protein sequence ID" value="EFN58956.1"/>
    <property type="molecule type" value="Genomic_DNA"/>
</dbReference>
<feature type="region of interest" description="Disordered" evidence="1">
    <location>
        <begin position="1223"/>
        <end position="1247"/>
    </location>
</feature>
<accession>E1Z3X5</accession>